<organism evidence="1 2">
    <name type="scientific">Tepidibacter hydrothermalis</name>
    <dbReference type="NCBI Taxonomy" id="3036126"/>
    <lineage>
        <taxon>Bacteria</taxon>
        <taxon>Bacillati</taxon>
        <taxon>Bacillota</taxon>
        <taxon>Clostridia</taxon>
        <taxon>Peptostreptococcales</taxon>
        <taxon>Peptostreptococcaceae</taxon>
        <taxon>Tepidibacter</taxon>
    </lineage>
</organism>
<sequence>MSLTDIHKTVITNIKAMLYNSSLLSYQLSVPTQELSLEVVADDVIPTSTQIRFSDVTLFTPGYIVEVGDYVILRLDAFLIDVISRLESFGYTVTDADSWMIGFALQKIESSIKNECNVTLIPDGLNQTAVDMVCGEFLFTLKNTGKLEGFNLDAALKSVQAGDTTVTFAIGQGSMTSEQRLNALLSYLMTNGRGEFACYRKVKW</sequence>
<proteinExistence type="predicted"/>
<name>A0ABY8EJZ6_9FIRM</name>
<gene>
    <name evidence="1" type="ORF">P4S50_09050</name>
</gene>
<dbReference type="RefSeq" id="WP_277734527.1">
    <property type="nucleotide sequence ID" value="NZ_CP120733.1"/>
</dbReference>
<reference evidence="1 2" key="1">
    <citation type="submission" date="2023-03" db="EMBL/GenBank/DDBJ databases">
        <title>Complete genome sequence of Tepidibacter sp. SWIR-1, isolated from a deep-sea hydrothermal vent.</title>
        <authorList>
            <person name="Li X."/>
        </authorList>
    </citation>
    <scope>NUCLEOTIDE SEQUENCE [LARGE SCALE GENOMIC DNA]</scope>
    <source>
        <strain evidence="1 2">SWIR-1</strain>
    </source>
</reference>
<evidence type="ECO:0008006" key="3">
    <source>
        <dbReference type="Google" id="ProtNLM"/>
    </source>
</evidence>
<keyword evidence="2" id="KW-1185">Reference proteome</keyword>
<protein>
    <recommendedName>
        <fullName evidence="3">Phage protein</fullName>
    </recommendedName>
</protein>
<dbReference type="Proteomes" id="UP001222800">
    <property type="component" value="Chromosome"/>
</dbReference>
<evidence type="ECO:0000313" key="1">
    <source>
        <dbReference type="EMBL" id="WFD12214.1"/>
    </source>
</evidence>
<evidence type="ECO:0000313" key="2">
    <source>
        <dbReference type="Proteomes" id="UP001222800"/>
    </source>
</evidence>
<dbReference type="EMBL" id="CP120733">
    <property type="protein sequence ID" value="WFD12214.1"/>
    <property type="molecule type" value="Genomic_DNA"/>
</dbReference>
<accession>A0ABY8EJZ6</accession>